<feature type="non-terminal residue" evidence="1">
    <location>
        <position position="1"/>
    </location>
</feature>
<sequence>MGCVAWIANDQGIESNVYIDDMFSVDVDDDIDFYEPYGGLYPTAQVKTLRLWDEINLPHESDKQLWGRSLTVIGFEVDPNAMTFTMPEDKLRVELLAGVREFCRVMGRRHQLHTFMSLAGWLNWAFNVYPLLKPALSRVYGKIEGKENPHTGISVSQGIINDLNWFSRHVENSSGIHLLEARDW</sequence>
<organism evidence="1 2">
    <name type="scientific">Mycena albidolilacea</name>
    <dbReference type="NCBI Taxonomy" id="1033008"/>
    <lineage>
        <taxon>Eukaryota</taxon>
        <taxon>Fungi</taxon>
        <taxon>Dikarya</taxon>
        <taxon>Basidiomycota</taxon>
        <taxon>Agaricomycotina</taxon>
        <taxon>Agaricomycetes</taxon>
        <taxon>Agaricomycetidae</taxon>
        <taxon>Agaricales</taxon>
        <taxon>Marasmiineae</taxon>
        <taxon>Mycenaceae</taxon>
        <taxon>Mycena</taxon>
    </lineage>
</organism>
<dbReference type="PANTHER" id="PTHR33050">
    <property type="entry name" value="REVERSE TRANSCRIPTASE DOMAIN-CONTAINING PROTEIN"/>
    <property type="match status" value="1"/>
</dbReference>
<dbReference type="InterPro" id="IPR052055">
    <property type="entry name" value="Hepadnavirus_pol/RT"/>
</dbReference>
<evidence type="ECO:0000313" key="2">
    <source>
        <dbReference type="Proteomes" id="UP001218218"/>
    </source>
</evidence>
<comment type="caution">
    <text evidence="1">The sequence shown here is derived from an EMBL/GenBank/DDBJ whole genome shotgun (WGS) entry which is preliminary data.</text>
</comment>
<accession>A0AAD7AEE5</accession>
<dbReference type="Proteomes" id="UP001218218">
    <property type="component" value="Unassembled WGS sequence"/>
</dbReference>
<reference evidence="1" key="1">
    <citation type="submission" date="2023-03" db="EMBL/GenBank/DDBJ databases">
        <title>Massive genome expansion in bonnet fungi (Mycena s.s.) driven by repeated elements and novel gene families across ecological guilds.</title>
        <authorList>
            <consortium name="Lawrence Berkeley National Laboratory"/>
            <person name="Harder C.B."/>
            <person name="Miyauchi S."/>
            <person name="Viragh M."/>
            <person name="Kuo A."/>
            <person name="Thoen E."/>
            <person name="Andreopoulos B."/>
            <person name="Lu D."/>
            <person name="Skrede I."/>
            <person name="Drula E."/>
            <person name="Henrissat B."/>
            <person name="Morin E."/>
            <person name="Kohler A."/>
            <person name="Barry K."/>
            <person name="LaButti K."/>
            <person name="Morin E."/>
            <person name="Salamov A."/>
            <person name="Lipzen A."/>
            <person name="Mereny Z."/>
            <person name="Hegedus B."/>
            <person name="Baldrian P."/>
            <person name="Stursova M."/>
            <person name="Weitz H."/>
            <person name="Taylor A."/>
            <person name="Grigoriev I.V."/>
            <person name="Nagy L.G."/>
            <person name="Martin F."/>
            <person name="Kauserud H."/>
        </authorList>
    </citation>
    <scope>NUCLEOTIDE SEQUENCE</scope>
    <source>
        <strain evidence="1">CBHHK002</strain>
    </source>
</reference>
<gene>
    <name evidence="1" type="ORF">DFH08DRAFT_627914</name>
</gene>
<dbReference type="PANTHER" id="PTHR33050:SF7">
    <property type="entry name" value="RIBONUCLEASE H"/>
    <property type="match status" value="1"/>
</dbReference>
<name>A0AAD7AEE5_9AGAR</name>
<protein>
    <submittedName>
        <fullName evidence="1">Uncharacterized protein</fullName>
    </submittedName>
</protein>
<keyword evidence="2" id="KW-1185">Reference proteome</keyword>
<proteinExistence type="predicted"/>
<dbReference type="EMBL" id="JARIHO010000008">
    <property type="protein sequence ID" value="KAJ7356574.1"/>
    <property type="molecule type" value="Genomic_DNA"/>
</dbReference>
<dbReference type="AlphaFoldDB" id="A0AAD7AEE5"/>
<evidence type="ECO:0000313" key="1">
    <source>
        <dbReference type="EMBL" id="KAJ7356574.1"/>
    </source>
</evidence>